<reference evidence="2" key="1">
    <citation type="submission" date="2021-06" db="EMBL/GenBank/DDBJ databases">
        <title>Comparative genomics, transcriptomics and evolutionary studies reveal genomic signatures of adaptation to plant cell wall in hemibiotrophic fungi.</title>
        <authorList>
            <consortium name="DOE Joint Genome Institute"/>
            <person name="Baroncelli R."/>
            <person name="Diaz J.F."/>
            <person name="Benocci T."/>
            <person name="Peng M."/>
            <person name="Battaglia E."/>
            <person name="Haridas S."/>
            <person name="Andreopoulos W."/>
            <person name="Labutti K."/>
            <person name="Pangilinan J."/>
            <person name="Floch G.L."/>
            <person name="Makela M.R."/>
            <person name="Henrissat B."/>
            <person name="Grigoriev I.V."/>
            <person name="Crouch J.A."/>
            <person name="De Vries R.P."/>
            <person name="Sukno S.A."/>
            <person name="Thon M.R."/>
        </authorList>
    </citation>
    <scope>NUCLEOTIDE SEQUENCE</scope>
    <source>
        <strain evidence="2">MAFF235873</strain>
    </source>
</reference>
<feature type="transmembrane region" description="Helical" evidence="1">
    <location>
        <begin position="42"/>
        <end position="66"/>
    </location>
</feature>
<organism evidence="2 3">
    <name type="scientific">Colletotrichum zoysiae</name>
    <dbReference type="NCBI Taxonomy" id="1216348"/>
    <lineage>
        <taxon>Eukaryota</taxon>
        <taxon>Fungi</taxon>
        <taxon>Dikarya</taxon>
        <taxon>Ascomycota</taxon>
        <taxon>Pezizomycotina</taxon>
        <taxon>Sordariomycetes</taxon>
        <taxon>Hypocreomycetidae</taxon>
        <taxon>Glomerellales</taxon>
        <taxon>Glomerellaceae</taxon>
        <taxon>Colletotrichum</taxon>
        <taxon>Colletotrichum graminicola species complex</taxon>
    </lineage>
</organism>
<accession>A0AAD9HMD4</accession>
<comment type="caution">
    <text evidence="2">The sequence shown here is derived from an EMBL/GenBank/DDBJ whole genome shotgun (WGS) entry which is preliminary data.</text>
</comment>
<dbReference type="EMBL" id="MU842839">
    <property type="protein sequence ID" value="KAK2031553.1"/>
    <property type="molecule type" value="Genomic_DNA"/>
</dbReference>
<keyword evidence="1" id="KW-1133">Transmembrane helix</keyword>
<sequence>MIKLCPKHLSRELLVRLVKDQLIPFHCPRRFSRGGHVINQSWFLVVLVLKVSINGFIVGFIFWLLAHYEVKNQVFYDTWHGRLQLMHPYRINLLAWQTTSKKQK</sequence>
<evidence type="ECO:0000313" key="2">
    <source>
        <dbReference type="EMBL" id="KAK2031553.1"/>
    </source>
</evidence>
<dbReference type="Proteomes" id="UP001232148">
    <property type="component" value="Unassembled WGS sequence"/>
</dbReference>
<protein>
    <submittedName>
        <fullName evidence="2">Uncharacterized protein</fullName>
    </submittedName>
</protein>
<evidence type="ECO:0000313" key="3">
    <source>
        <dbReference type="Proteomes" id="UP001232148"/>
    </source>
</evidence>
<evidence type="ECO:0000256" key="1">
    <source>
        <dbReference type="SAM" id="Phobius"/>
    </source>
</evidence>
<keyword evidence="1" id="KW-0472">Membrane</keyword>
<name>A0AAD9HMD4_9PEZI</name>
<dbReference type="AlphaFoldDB" id="A0AAD9HMD4"/>
<keyword evidence="3" id="KW-1185">Reference proteome</keyword>
<proteinExistence type="predicted"/>
<keyword evidence="1" id="KW-0812">Transmembrane</keyword>
<gene>
    <name evidence="2" type="ORF">LX32DRAFT_267569</name>
</gene>